<sequence length="61" mass="6983">MDYLQILKKSIGTGIFCTVIYHGTFLVMGRPVAVRSVIVFLVVFILLYSLWLFLASMGRRK</sequence>
<keyword evidence="1" id="KW-0472">Membrane</keyword>
<dbReference type="STRING" id="36847.CLNEO_26700"/>
<protein>
    <submittedName>
        <fullName evidence="2">Uncharacterized protein</fullName>
    </submittedName>
</protein>
<evidence type="ECO:0000256" key="1">
    <source>
        <dbReference type="SAM" id="Phobius"/>
    </source>
</evidence>
<evidence type="ECO:0000313" key="2">
    <source>
        <dbReference type="EMBL" id="KXL51971.1"/>
    </source>
</evidence>
<dbReference type="RefSeq" id="WP_066090205.1">
    <property type="nucleotide sequence ID" value="NZ_LRVM01000012.1"/>
</dbReference>
<dbReference type="Proteomes" id="UP000070539">
    <property type="component" value="Unassembled WGS sequence"/>
</dbReference>
<feature type="transmembrane region" description="Helical" evidence="1">
    <location>
        <begin position="34"/>
        <end position="54"/>
    </location>
</feature>
<keyword evidence="1" id="KW-1133">Transmembrane helix</keyword>
<reference evidence="2 3" key="1">
    <citation type="submission" date="2016-01" db="EMBL/GenBank/DDBJ databases">
        <title>Genome sequence of Clostridium neopropionicum X4, DSM-3847.</title>
        <authorList>
            <person name="Poehlein A."/>
            <person name="Beck M.H."/>
            <person name="Bengelsdorf F.R."/>
            <person name="Daniel R."/>
            <person name="Duerre P."/>
        </authorList>
    </citation>
    <scope>NUCLEOTIDE SEQUENCE [LARGE SCALE GENOMIC DNA]</scope>
    <source>
        <strain evidence="2 3">DSM-3847</strain>
    </source>
</reference>
<organism evidence="2 3">
    <name type="scientific">Anaerotignum neopropionicum</name>
    <dbReference type="NCBI Taxonomy" id="36847"/>
    <lineage>
        <taxon>Bacteria</taxon>
        <taxon>Bacillati</taxon>
        <taxon>Bacillota</taxon>
        <taxon>Clostridia</taxon>
        <taxon>Lachnospirales</taxon>
        <taxon>Anaerotignaceae</taxon>
        <taxon>Anaerotignum</taxon>
    </lineage>
</organism>
<accession>A0A136WBR4</accession>
<dbReference type="EMBL" id="LRVM01000012">
    <property type="protein sequence ID" value="KXL51971.1"/>
    <property type="molecule type" value="Genomic_DNA"/>
</dbReference>
<dbReference type="OrthoDB" id="2067155at2"/>
<name>A0A136WBR4_9FIRM</name>
<feature type="transmembrane region" description="Helical" evidence="1">
    <location>
        <begin position="12"/>
        <end position="28"/>
    </location>
</feature>
<comment type="caution">
    <text evidence="2">The sequence shown here is derived from an EMBL/GenBank/DDBJ whole genome shotgun (WGS) entry which is preliminary data.</text>
</comment>
<gene>
    <name evidence="2" type="ORF">CLNEO_26700</name>
</gene>
<dbReference type="AlphaFoldDB" id="A0A136WBR4"/>
<evidence type="ECO:0000313" key="3">
    <source>
        <dbReference type="Proteomes" id="UP000070539"/>
    </source>
</evidence>
<keyword evidence="3" id="KW-1185">Reference proteome</keyword>
<keyword evidence="1" id="KW-0812">Transmembrane</keyword>
<proteinExistence type="predicted"/>